<feature type="domain" description="Protein Lines C-terminal" evidence="3">
    <location>
        <begin position="580"/>
        <end position="616"/>
    </location>
</feature>
<name>A0AAN9V3L5_9ORTH</name>
<feature type="domain" description="Protein Lines N-terminal" evidence="2">
    <location>
        <begin position="246"/>
        <end position="573"/>
    </location>
</feature>
<evidence type="ECO:0008006" key="6">
    <source>
        <dbReference type="Google" id="ProtNLM"/>
    </source>
</evidence>
<protein>
    <recommendedName>
        <fullName evidence="6">Protein lines</fullName>
    </recommendedName>
</protein>
<dbReference type="Pfam" id="PF14695">
    <property type="entry name" value="LINES_C"/>
    <property type="match status" value="1"/>
</dbReference>
<dbReference type="PANTHER" id="PTHR16057:SF1">
    <property type="entry name" value="PROTEIN LINES HOMOLOG 1"/>
    <property type="match status" value="1"/>
</dbReference>
<comment type="caution">
    <text evidence="4">The sequence shown here is derived from an EMBL/GenBank/DDBJ whole genome shotgun (WGS) entry which is preliminary data.</text>
</comment>
<gene>
    <name evidence="4" type="ORF">R5R35_011453</name>
</gene>
<evidence type="ECO:0000259" key="2">
    <source>
        <dbReference type="Pfam" id="PF14694"/>
    </source>
</evidence>
<proteinExistence type="predicted"/>
<sequence length="629" mass="70253">MVLKRSRTVPSVPTMDEPVKKKQKVEGGGGDEGKGHGIDTPMQGVDEDDMGVNGTEVDDTAIDQELLIIQQHILNQCLCPLTETCLRKPFQGVKIVSENQGEFCIPLVDWSRDRILCFVSTLQLLCEVAIKQNVKGAMCTRICEICDFVVRNECGLIEQLIEFSSHSDPFICFAASRALSAFLIVTKSHVNPTWLESLTENALITTQPQKISFSLEVIKHVIEWKDLDTHPLEDNTDNRPPSSCAVVNLSDPESLDTSQVKCLCIRALEAKWPAIVKKFDGLIASYLNEYESTIVTFLGLWEAIISVKANLSVIDTKPFYADLDSFVVLLNNSSVPPGIWKHLLGLFNEVLCYGSTLALQDILAEEPCALAHLVVRSVKDWHLLDMLPYRGGSGRFGGGAGDGDRPLLQKMALLVLKSVAVTVKETRCDSSSDSSLGSEADDVDADMAVIERSIHEVLRQLDNCVKTLLPYHPEMPLAQWVVQIFADQDDALIEGMVCCLDVAVGLFYRNTAQLDLRRTLSPAMTFVQFLQAVSHDPDVLLDLLVSNETCFLLYLLRLLKFVRRNWAEFVACCGRELDDTMSVLIRLRLAIDRLVSKNLFPYNINPVLRLLVKCEQMYEVNDEPHMIYT</sequence>
<evidence type="ECO:0000256" key="1">
    <source>
        <dbReference type="SAM" id="MobiDB-lite"/>
    </source>
</evidence>
<accession>A0AAN9V3L5</accession>
<dbReference type="Proteomes" id="UP001378592">
    <property type="component" value="Unassembled WGS sequence"/>
</dbReference>
<dbReference type="AlphaFoldDB" id="A0AAN9V3L5"/>
<keyword evidence="5" id="KW-1185">Reference proteome</keyword>
<dbReference type="EMBL" id="JAZDUA010000571">
    <property type="protein sequence ID" value="KAK7790993.1"/>
    <property type="molecule type" value="Genomic_DNA"/>
</dbReference>
<dbReference type="InterPro" id="IPR024875">
    <property type="entry name" value="Protein_Lines"/>
</dbReference>
<dbReference type="InterPro" id="IPR029415">
    <property type="entry name" value="Lines_C"/>
</dbReference>
<organism evidence="4 5">
    <name type="scientific">Gryllus longicercus</name>
    <dbReference type="NCBI Taxonomy" id="2509291"/>
    <lineage>
        <taxon>Eukaryota</taxon>
        <taxon>Metazoa</taxon>
        <taxon>Ecdysozoa</taxon>
        <taxon>Arthropoda</taxon>
        <taxon>Hexapoda</taxon>
        <taxon>Insecta</taxon>
        <taxon>Pterygota</taxon>
        <taxon>Neoptera</taxon>
        <taxon>Polyneoptera</taxon>
        <taxon>Orthoptera</taxon>
        <taxon>Ensifera</taxon>
        <taxon>Gryllidea</taxon>
        <taxon>Grylloidea</taxon>
        <taxon>Gryllidae</taxon>
        <taxon>Gryllinae</taxon>
        <taxon>Gryllus</taxon>
    </lineage>
</organism>
<evidence type="ECO:0000313" key="5">
    <source>
        <dbReference type="Proteomes" id="UP001378592"/>
    </source>
</evidence>
<dbReference type="PANTHER" id="PTHR16057">
    <property type="entry name" value="WINS1, 2 PROTEIN"/>
    <property type="match status" value="1"/>
</dbReference>
<evidence type="ECO:0000259" key="3">
    <source>
        <dbReference type="Pfam" id="PF14695"/>
    </source>
</evidence>
<feature type="region of interest" description="Disordered" evidence="1">
    <location>
        <begin position="1"/>
        <end position="45"/>
    </location>
</feature>
<dbReference type="InterPro" id="IPR032794">
    <property type="entry name" value="LINES_N"/>
</dbReference>
<reference evidence="4 5" key="1">
    <citation type="submission" date="2024-03" db="EMBL/GenBank/DDBJ databases">
        <title>The genome assembly and annotation of the cricket Gryllus longicercus Weissman &amp; Gray.</title>
        <authorList>
            <person name="Szrajer S."/>
            <person name="Gray D."/>
            <person name="Ylla G."/>
        </authorList>
    </citation>
    <scope>NUCLEOTIDE SEQUENCE [LARGE SCALE GENOMIC DNA]</scope>
    <source>
        <strain evidence="4">DAG 2021-001</strain>
        <tissue evidence="4">Whole body minus gut</tissue>
    </source>
</reference>
<dbReference type="Pfam" id="PF14694">
    <property type="entry name" value="LINES_N"/>
    <property type="match status" value="1"/>
</dbReference>
<evidence type="ECO:0000313" key="4">
    <source>
        <dbReference type="EMBL" id="KAK7790993.1"/>
    </source>
</evidence>